<gene>
    <name evidence="1" type="ORF">GCM10017771_85290</name>
</gene>
<evidence type="ECO:0000313" key="1">
    <source>
        <dbReference type="EMBL" id="GHE61942.1"/>
    </source>
</evidence>
<dbReference type="Proteomes" id="UP000603227">
    <property type="component" value="Unassembled WGS sequence"/>
</dbReference>
<comment type="caution">
    <text evidence="1">The sequence shown here is derived from an EMBL/GenBank/DDBJ whole genome shotgun (WGS) entry which is preliminary data.</text>
</comment>
<keyword evidence="2" id="KW-1185">Reference proteome</keyword>
<evidence type="ECO:0000313" key="2">
    <source>
        <dbReference type="Proteomes" id="UP000603227"/>
    </source>
</evidence>
<accession>A0A918ZNP7</accession>
<organism evidence="1 2">
    <name type="scientific">Streptomyces capitiformicae</name>
    <dbReference type="NCBI Taxonomy" id="2014920"/>
    <lineage>
        <taxon>Bacteria</taxon>
        <taxon>Bacillati</taxon>
        <taxon>Actinomycetota</taxon>
        <taxon>Actinomycetes</taxon>
        <taxon>Kitasatosporales</taxon>
        <taxon>Streptomycetaceae</taxon>
        <taxon>Streptomyces</taxon>
    </lineage>
</organism>
<dbReference type="AlphaFoldDB" id="A0A918ZNP7"/>
<dbReference type="EMBL" id="BNAT01000053">
    <property type="protein sequence ID" value="GHE61942.1"/>
    <property type="molecule type" value="Genomic_DNA"/>
</dbReference>
<proteinExistence type="predicted"/>
<sequence length="64" mass="6509">MLPSISLANAAQGESGCPLAAAEEAFAAAAVVSVLARFALSVFDEQPVIRAAVPTSPPVRMALR</sequence>
<reference evidence="1" key="2">
    <citation type="submission" date="2020-09" db="EMBL/GenBank/DDBJ databases">
        <authorList>
            <person name="Sun Q."/>
            <person name="Zhou Y."/>
        </authorList>
    </citation>
    <scope>NUCLEOTIDE SEQUENCE</scope>
    <source>
        <strain evidence="1">CGMCC 4.7403</strain>
    </source>
</reference>
<reference evidence="1" key="1">
    <citation type="journal article" date="2014" name="Int. J. Syst. Evol. Microbiol.">
        <title>Complete genome sequence of Corynebacterium casei LMG S-19264T (=DSM 44701T), isolated from a smear-ripened cheese.</title>
        <authorList>
            <consortium name="US DOE Joint Genome Institute (JGI-PGF)"/>
            <person name="Walter F."/>
            <person name="Albersmeier A."/>
            <person name="Kalinowski J."/>
            <person name="Ruckert C."/>
        </authorList>
    </citation>
    <scope>NUCLEOTIDE SEQUENCE</scope>
    <source>
        <strain evidence="1">CGMCC 4.7403</strain>
    </source>
</reference>
<protein>
    <submittedName>
        <fullName evidence="1">Uncharacterized protein</fullName>
    </submittedName>
</protein>
<name>A0A918ZNP7_9ACTN</name>